<name>A0A1I0TKM5_9SPHI</name>
<organism evidence="1 2">
    <name type="scientific">Pedobacter suwonensis</name>
    <dbReference type="NCBI Taxonomy" id="332999"/>
    <lineage>
        <taxon>Bacteria</taxon>
        <taxon>Pseudomonadati</taxon>
        <taxon>Bacteroidota</taxon>
        <taxon>Sphingobacteriia</taxon>
        <taxon>Sphingobacteriales</taxon>
        <taxon>Sphingobacteriaceae</taxon>
        <taxon>Pedobacter</taxon>
    </lineage>
</organism>
<dbReference type="AlphaFoldDB" id="A0A1I0TKM5"/>
<gene>
    <name evidence="1" type="ORF">SAMN04488511_1115</name>
</gene>
<evidence type="ECO:0000313" key="2">
    <source>
        <dbReference type="Proteomes" id="UP000198836"/>
    </source>
</evidence>
<evidence type="ECO:0000313" key="1">
    <source>
        <dbReference type="EMBL" id="SFA52319.1"/>
    </source>
</evidence>
<dbReference type="RefSeq" id="WP_134204803.1">
    <property type="nucleotide sequence ID" value="NZ_FOJM01000011.1"/>
</dbReference>
<proteinExistence type="predicted"/>
<accession>A0A1I0TKM5</accession>
<reference evidence="2" key="1">
    <citation type="submission" date="2016-10" db="EMBL/GenBank/DDBJ databases">
        <authorList>
            <person name="Varghese N."/>
            <person name="Submissions S."/>
        </authorList>
    </citation>
    <scope>NUCLEOTIDE SEQUENCE [LARGE SCALE GENOMIC DNA]</scope>
    <source>
        <strain evidence="2">DSM 18130</strain>
    </source>
</reference>
<protein>
    <submittedName>
        <fullName evidence="1">Uncharacterized protein</fullName>
    </submittedName>
</protein>
<sequence length="126" mass="14501">MNKVVLLLLFPVLVFNTSVREVIKAPQLVLHFLQHHQLNAEISFMDFLEMHYFGHDLDDHDDEEDMKLPFKKIDGHHIISIGVPAEKFILLKAVCLNIHTRKTFSYTNSYSNPAFGSLFRPPIAIA</sequence>
<dbReference type="EMBL" id="FOJM01000011">
    <property type="protein sequence ID" value="SFA52319.1"/>
    <property type="molecule type" value="Genomic_DNA"/>
</dbReference>
<keyword evidence="2" id="KW-1185">Reference proteome</keyword>
<dbReference type="Proteomes" id="UP000198836">
    <property type="component" value="Unassembled WGS sequence"/>
</dbReference>
<dbReference type="STRING" id="332999.SAMN04488511_1115"/>
<dbReference type="OrthoDB" id="894042at2"/>